<proteinExistence type="inferred from homology"/>
<evidence type="ECO:0000259" key="2">
    <source>
        <dbReference type="PROSITE" id="PS51471"/>
    </source>
</evidence>
<dbReference type="Proteomes" id="UP001280121">
    <property type="component" value="Unassembled WGS sequence"/>
</dbReference>
<dbReference type="Gene3D" id="2.60.120.330">
    <property type="entry name" value="B-lactam Antibiotic, Isopenicillin N Synthase, Chain"/>
    <property type="match status" value="1"/>
</dbReference>
<protein>
    <recommendedName>
        <fullName evidence="2">Fe2OG dioxygenase domain-containing protein</fullName>
    </recommendedName>
</protein>
<dbReference type="PANTHER" id="PTHR31286">
    <property type="entry name" value="GLYCINE-RICH CELL WALL STRUCTURAL PROTEIN 1.8-LIKE"/>
    <property type="match status" value="1"/>
</dbReference>
<dbReference type="PANTHER" id="PTHR31286:SF60">
    <property type="entry name" value="PROTEIN, PUTATIVE-RELATED"/>
    <property type="match status" value="1"/>
</dbReference>
<dbReference type="SUPFAM" id="SSF51197">
    <property type="entry name" value="Clavaminate synthase-like"/>
    <property type="match status" value="1"/>
</dbReference>
<evidence type="ECO:0000256" key="1">
    <source>
        <dbReference type="RuleBase" id="RU003682"/>
    </source>
</evidence>
<comment type="similarity">
    <text evidence="1">Belongs to the iron/ascorbate-dependent oxidoreductase family.</text>
</comment>
<evidence type="ECO:0000313" key="4">
    <source>
        <dbReference type="Proteomes" id="UP001280121"/>
    </source>
</evidence>
<gene>
    <name evidence="3" type="ORF">Ddye_013162</name>
</gene>
<keyword evidence="4" id="KW-1185">Reference proteome</keyword>
<keyword evidence="1" id="KW-0560">Oxidoreductase</keyword>
<dbReference type="EMBL" id="JANJYI010000004">
    <property type="protein sequence ID" value="KAK2653306.1"/>
    <property type="molecule type" value="Genomic_DNA"/>
</dbReference>
<dbReference type="InterPro" id="IPR044861">
    <property type="entry name" value="IPNS-like_FE2OG_OXY"/>
</dbReference>
<accession>A0AAE0CJD5</accession>
<feature type="domain" description="Fe2OG dioxygenase" evidence="2">
    <location>
        <begin position="1"/>
        <end position="74"/>
    </location>
</feature>
<dbReference type="InterPro" id="IPR040256">
    <property type="entry name" value="At4g02000-like"/>
</dbReference>
<keyword evidence="1" id="KW-0479">Metal-binding</keyword>
<organism evidence="3 4">
    <name type="scientific">Dipteronia dyeriana</name>
    <dbReference type="NCBI Taxonomy" id="168575"/>
    <lineage>
        <taxon>Eukaryota</taxon>
        <taxon>Viridiplantae</taxon>
        <taxon>Streptophyta</taxon>
        <taxon>Embryophyta</taxon>
        <taxon>Tracheophyta</taxon>
        <taxon>Spermatophyta</taxon>
        <taxon>Magnoliopsida</taxon>
        <taxon>eudicotyledons</taxon>
        <taxon>Gunneridae</taxon>
        <taxon>Pentapetalae</taxon>
        <taxon>rosids</taxon>
        <taxon>malvids</taxon>
        <taxon>Sapindales</taxon>
        <taxon>Sapindaceae</taxon>
        <taxon>Hippocastanoideae</taxon>
        <taxon>Acereae</taxon>
        <taxon>Dipteronia</taxon>
    </lineage>
</organism>
<comment type="caution">
    <text evidence="3">The sequence shown here is derived from an EMBL/GenBank/DDBJ whole genome shotgun (WGS) entry which is preliminary data.</text>
</comment>
<dbReference type="GO" id="GO:0046872">
    <property type="term" value="F:metal ion binding"/>
    <property type="evidence" value="ECO:0007669"/>
    <property type="project" value="UniProtKB-KW"/>
</dbReference>
<evidence type="ECO:0000313" key="3">
    <source>
        <dbReference type="EMBL" id="KAK2653306.1"/>
    </source>
</evidence>
<sequence length="228" mass="25357">MGALTILLQDGIGGLYVKVEEGIKDVGKKGEWMEISPIDGALVINVGDALLSAEHRVRTTSDKSRVSIPVFTMPKPTEKIGPLPRLGSHGPCWPLPWSTASATGDGARFWELAFQDYVSNFFSNAHDGKKSLPFAQFILKSPRDKNKVGSINLKLGVLRLQPWVPDFNPSLQKSTNAQVWVRFYDFSWEYWHPKTIFDLARGIGVPLRLKKATIDGGCFLRISEKCLS</sequence>
<dbReference type="Pfam" id="PF03171">
    <property type="entry name" value="2OG-FeII_Oxy"/>
    <property type="match status" value="1"/>
</dbReference>
<dbReference type="AlphaFoldDB" id="A0AAE0CJD5"/>
<dbReference type="InterPro" id="IPR005123">
    <property type="entry name" value="Oxoglu/Fe-dep_dioxygenase_dom"/>
</dbReference>
<reference evidence="3" key="1">
    <citation type="journal article" date="2023" name="Plant J.">
        <title>Genome sequences and population genomics provide insights into the demographic history, inbreeding, and mutation load of two 'living fossil' tree species of Dipteronia.</title>
        <authorList>
            <person name="Feng Y."/>
            <person name="Comes H.P."/>
            <person name="Chen J."/>
            <person name="Zhu S."/>
            <person name="Lu R."/>
            <person name="Zhang X."/>
            <person name="Li P."/>
            <person name="Qiu J."/>
            <person name="Olsen K.M."/>
            <person name="Qiu Y."/>
        </authorList>
    </citation>
    <scope>NUCLEOTIDE SEQUENCE</scope>
    <source>
        <strain evidence="3">KIB01</strain>
    </source>
</reference>
<dbReference type="GO" id="GO:0016491">
    <property type="term" value="F:oxidoreductase activity"/>
    <property type="evidence" value="ECO:0007669"/>
    <property type="project" value="UniProtKB-KW"/>
</dbReference>
<dbReference type="PROSITE" id="PS51471">
    <property type="entry name" value="FE2OG_OXY"/>
    <property type="match status" value="1"/>
</dbReference>
<dbReference type="InterPro" id="IPR027443">
    <property type="entry name" value="IPNS-like_sf"/>
</dbReference>
<keyword evidence="1" id="KW-0408">Iron</keyword>
<name>A0AAE0CJD5_9ROSI</name>